<dbReference type="Gramene" id="OQU91811">
    <property type="protein sequence ID" value="OQU91811"/>
    <property type="gene ID" value="SORBI_3001G252151"/>
</dbReference>
<dbReference type="Proteomes" id="UP000000768">
    <property type="component" value="Chromosome 1"/>
</dbReference>
<evidence type="ECO:0000256" key="1">
    <source>
        <dbReference type="SAM" id="MobiDB-lite"/>
    </source>
</evidence>
<dbReference type="AlphaFoldDB" id="A0A1Z5S7B3"/>
<evidence type="ECO:0000313" key="2">
    <source>
        <dbReference type="EMBL" id="OQU91811.1"/>
    </source>
</evidence>
<name>A0A1Z5S7B3_SORBI</name>
<organism evidence="2 3">
    <name type="scientific">Sorghum bicolor</name>
    <name type="common">Sorghum</name>
    <name type="synonym">Sorghum vulgare</name>
    <dbReference type="NCBI Taxonomy" id="4558"/>
    <lineage>
        <taxon>Eukaryota</taxon>
        <taxon>Viridiplantae</taxon>
        <taxon>Streptophyta</taxon>
        <taxon>Embryophyta</taxon>
        <taxon>Tracheophyta</taxon>
        <taxon>Spermatophyta</taxon>
        <taxon>Magnoliopsida</taxon>
        <taxon>Liliopsida</taxon>
        <taxon>Poales</taxon>
        <taxon>Poaceae</taxon>
        <taxon>PACMAD clade</taxon>
        <taxon>Panicoideae</taxon>
        <taxon>Andropogonodae</taxon>
        <taxon>Andropogoneae</taxon>
        <taxon>Sorghinae</taxon>
        <taxon>Sorghum</taxon>
    </lineage>
</organism>
<keyword evidence="3" id="KW-1185">Reference proteome</keyword>
<accession>A0A1Z5S7B3</accession>
<reference evidence="3" key="2">
    <citation type="journal article" date="2018" name="Plant J.">
        <title>The Sorghum bicolor reference genome: improved assembly, gene annotations, a transcriptome atlas, and signatures of genome organization.</title>
        <authorList>
            <person name="McCormick R.F."/>
            <person name="Truong S.K."/>
            <person name="Sreedasyam A."/>
            <person name="Jenkins J."/>
            <person name="Shu S."/>
            <person name="Sims D."/>
            <person name="Kennedy M."/>
            <person name="Amirebrahimi M."/>
            <person name="Weers B.D."/>
            <person name="McKinley B."/>
            <person name="Mattison A."/>
            <person name="Morishige D.T."/>
            <person name="Grimwood J."/>
            <person name="Schmutz J."/>
            <person name="Mullet J.E."/>
        </authorList>
    </citation>
    <scope>NUCLEOTIDE SEQUENCE [LARGE SCALE GENOMIC DNA]</scope>
    <source>
        <strain evidence="3">cv. BTx623</strain>
    </source>
</reference>
<proteinExistence type="predicted"/>
<reference evidence="2 3" key="1">
    <citation type="journal article" date="2009" name="Nature">
        <title>The Sorghum bicolor genome and the diversification of grasses.</title>
        <authorList>
            <person name="Paterson A.H."/>
            <person name="Bowers J.E."/>
            <person name="Bruggmann R."/>
            <person name="Dubchak I."/>
            <person name="Grimwood J."/>
            <person name="Gundlach H."/>
            <person name="Haberer G."/>
            <person name="Hellsten U."/>
            <person name="Mitros T."/>
            <person name="Poliakov A."/>
            <person name="Schmutz J."/>
            <person name="Spannagl M."/>
            <person name="Tang H."/>
            <person name="Wang X."/>
            <person name="Wicker T."/>
            <person name="Bharti A.K."/>
            <person name="Chapman J."/>
            <person name="Feltus F.A."/>
            <person name="Gowik U."/>
            <person name="Grigoriev I.V."/>
            <person name="Lyons E."/>
            <person name="Maher C.A."/>
            <person name="Martis M."/>
            <person name="Narechania A."/>
            <person name="Otillar R.P."/>
            <person name="Penning B.W."/>
            <person name="Salamov A.A."/>
            <person name="Wang Y."/>
            <person name="Zhang L."/>
            <person name="Carpita N.C."/>
            <person name="Freeling M."/>
            <person name="Gingle A.R."/>
            <person name="Hash C.T."/>
            <person name="Keller B."/>
            <person name="Klein P."/>
            <person name="Kresovich S."/>
            <person name="McCann M.C."/>
            <person name="Ming R."/>
            <person name="Peterson D.G."/>
            <person name="Mehboob-ur-Rahman"/>
            <person name="Ware D."/>
            <person name="Westhoff P."/>
            <person name="Mayer K.F."/>
            <person name="Messing J."/>
            <person name="Rokhsar D.S."/>
        </authorList>
    </citation>
    <scope>NUCLEOTIDE SEQUENCE [LARGE SCALE GENOMIC DNA]</scope>
    <source>
        <strain evidence="3">cv. BTx623</strain>
    </source>
</reference>
<sequence length="131" mass="14798">MNLTLRHRCITSRQPIPTGIHSMGAVRPRVRSGAHASSSPRSRPFTRSASRRRMSPIDWAAAPASHEHFPALALAFVHVCRSNSAHVNVERTKDLGFDQDRWNFSAFHPFRKSAMTMKMTEGKRLQGRGKH</sequence>
<feature type="region of interest" description="Disordered" evidence="1">
    <location>
        <begin position="16"/>
        <end position="53"/>
    </location>
</feature>
<protein>
    <submittedName>
        <fullName evidence="2">Uncharacterized protein</fullName>
    </submittedName>
</protein>
<dbReference type="InParanoid" id="A0A1Z5S7B3"/>
<feature type="compositionally biased region" description="Low complexity" evidence="1">
    <location>
        <begin position="36"/>
        <end position="48"/>
    </location>
</feature>
<gene>
    <name evidence="2" type="ORF">SORBI_3001G252151</name>
</gene>
<evidence type="ECO:0000313" key="3">
    <source>
        <dbReference type="Proteomes" id="UP000000768"/>
    </source>
</evidence>
<dbReference type="EMBL" id="CM000760">
    <property type="protein sequence ID" value="OQU91811.1"/>
    <property type="molecule type" value="Genomic_DNA"/>
</dbReference>